<dbReference type="PANTHER" id="PTHR11453:SF110">
    <property type="entry name" value="BORON TRANSPORTER 3-RELATED"/>
    <property type="match status" value="1"/>
</dbReference>
<dbReference type="CDD" id="cd21134">
    <property type="entry name" value="YTH"/>
    <property type="match status" value="1"/>
</dbReference>
<keyword evidence="4 7" id="KW-1133">Transmembrane helix</keyword>
<comment type="subcellular location">
    <subcellularLocation>
        <location evidence="1">Membrane</location>
        <topology evidence="1">Multi-pass membrane protein</topology>
    </subcellularLocation>
</comment>
<comment type="similarity">
    <text evidence="2">Belongs to the anion exchanger (TC 2.A.31.3) family.</text>
</comment>
<evidence type="ECO:0000256" key="1">
    <source>
        <dbReference type="ARBA" id="ARBA00004141"/>
    </source>
</evidence>
<dbReference type="InterPro" id="IPR007275">
    <property type="entry name" value="YTH_domain"/>
</dbReference>
<feature type="region of interest" description="Disordered" evidence="6">
    <location>
        <begin position="469"/>
        <end position="507"/>
    </location>
</feature>
<comment type="caution">
    <text evidence="9">The sequence shown here is derived from an EMBL/GenBank/DDBJ whole genome shotgun (WGS) entry which is preliminary data.</text>
</comment>
<evidence type="ECO:0000256" key="6">
    <source>
        <dbReference type="SAM" id="MobiDB-lite"/>
    </source>
</evidence>
<feature type="transmembrane region" description="Helical" evidence="7">
    <location>
        <begin position="89"/>
        <end position="109"/>
    </location>
</feature>
<gene>
    <name evidence="9" type="ORF">FEM48_Zijuj12G0215300</name>
</gene>
<dbReference type="AlphaFoldDB" id="A0A978UFN7"/>
<dbReference type="Pfam" id="PF04146">
    <property type="entry name" value="YTH"/>
    <property type="match status" value="1"/>
</dbReference>
<dbReference type="PROSITE" id="PS50882">
    <property type="entry name" value="YTH"/>
    <property type="match status" value="1"/>
</dbReference>
<evidence type="ECO:0000259" key="8">
    <source>
        <dbReference type="PROSITE" id="PS50882"/>
    </source>
</evidence>
<evidence type="ECO:0000256" key="3">
    <source>
        <dbReference type="ARBA" id="ARBA00022692"/>
    </source>
</evidence>
<dbReference type="Proteomes" id="UP000813462">
    <property type="component" value="Unassembled WGS sequence"/>
</dbReference>
<feature type="domain" description="YTH" evidence="8">
    <location>
        <begin position="609"/>
        <end position="743"/>
    </location>
</feature>
<reference evidence="9" key="1">
    <citation type="journal article" date="2021" name="Front. Plant Sci.">
        <title>Chromosome-Scale Genome Assembly for Chinese Sour Jujube and Insights Into Its Genome Evolution and Domestication Signature.</title>
        <authorList>
            <person name="Shen L.-Y."/>
            <person name="Luo H."/>
            <person name="Wang X.-L."/>
            <person name="Wang X.-M."/>
            <person name="Qiu X.-J."/>
            <person name="Liu H."/>
            <person name="Zhou S.-S."/>
            <person name="Jia K.-H."/>
            <person name="Nie S."/>
            <person name="Bao Y.-T."/>
            <person name="Zhang R.-G."/>
            <person name="Yun Q.-Z."/>
            <person name="Chai Y.-H."/>
            <person name="Lu J.-Y."/>
            <person name="Li Y."/>
            <person name="Zhao S.-W."/>
            <person name="Mao J.-F."/>
            <person name="Jia S.-G."/>
            <person name="Mao Y.-M."/>
        </authorList>
    </citation>
    <scope>NUCLEOTIDE SEQUENCE</scope>
    <source>
        <strain evidence="9">AT0</strain>
        <tissue evidence="9">Leaf</tissue>
    </source>
</reference>
<feature type="compositionally biased region" description="Polar residues" evidence="6">
    <location>
        <begin position="434"/>
        <end position="450"/>
    </location>
</feature>
<sequence length="927" mass="102114">MDWMGMCMDSCIVVPPGYLRSLFHNKQGLVDEFRIPQRENPKSIQFQPSWRFANGMFALVLSFGLLLTSLRSRKERSRRYVSGSLRGFIADYGVPLMVLVWTAVSYIPAGTVPKGIPRRLFSPNPWSPGAYDGLSLRHGYVYADMLNVLILYVIGAVIPATMIAVLYYFDLSVASQLAQQKELNLRKPPSFHYDLLLLGFMVCNVMRSYQYPSIQWLNGVIPQSPMHTKTLATLKASGRRTNYNQRSFPLLEWLTLILHLLRDRLVPTSRKCMRKNASLGQVYGSMQEAYQQMQSPLVYQEPSSRELKDSTVQMASTNINVPLDETVFDVEKEMDDLLPVEVKEQRLSNLLQSTMVGGCVAAMPFLKKIPTSVLWGYLAFMAIESLPDDAFAKVFQRGTPSISRCCREGELGRTASFASNGEILDLMSTRSRDSVPNSSPDSLFDTGTSISRSDARGLKYNLNSAAAAFPNSPKTASNQKDPLTTMTEGPRPAVGSSKQAATYGSVPSAGFSTPASAHALQGRNSSGSIQAADNLSDGKVLSHHNQFKVALPANNVLTEFGSGAHGWAAGGKLRPKIHVGRGHTNAQGNIIIHTDQYNKDYYPVEYADAKSFVIKLYSEDDVHESIKYNVWSSTPHGNKKLNNAYEDAQRIAVQGNLEAVNVSGQFCGVAEMTGPVDFNADMDFWQQDKWSGSFPFKWHIVKQISNASLRHIILENNENRPVTNSRDTQGGLSFSSSNVGLWRMLTLYLIEFYSGGSLGIEMYNVPEHGNNETYMELNHPVNGIFGVDGPDVQCVGTQNESLPYGAQQHYSVPPYQNAVSSPAYIPVFVQPDNVPNSSPDLLFDTGTSFSRSDARGLKYNFNSASGAFPNSTKTASTQKNPLTTMTEWPRPTIGPSKQAATYGSLPSASFSSPASAQFSSGIVVCFV</sequence>
<evidence type="ECO:0000256" key="2">
    <source>
        <dbReference type="ARBA" id="ARBA00006262"/>
    </source>
</evidence>
<accession>A0A978UFN7</accession>
<feature type="region of interest" description="Disordered" evidence="6">
    <location>
        <begin position="868"/>
        <end position="900"/>
    </location>
</feature>
<protein>
    <recommendedName>
        <fullName evidence="8">YTH domain-containing protein</fullName>
    </recommendedName>
</protein>
<dbReference type="GO" id="GO:0003723">
    <property type="term" value="F:RNA binding"/>
    <property type="evidence" value="ECO:0007669"/>
    <property type="project" value="InterPro"/>
</dbReference>
<evidence type="ECO:0000313" key="10">
    <source>
        <dbReference type="Proteomes" id="UP000813462"/>
    </source>
</evidence>
<dbReference type="Pfam" id="PF00955">
    <property type="entry name" value="HCO3_cotransp"/>
    <property type="match status" value="2"/>
</dbReference>
<feature type="compositionally biased region" description="Polar residues" evidence="6">
    <location>
        <begin position="472"/>
        <end position="487"/>
    </location>
</feature>
<evidence type="ECO:0000256" key="4">
    <source>
        <dbReference type="ARBA" id="ARBA00022989"/>
    </source>
</evidence>
<evidence type="ECO:0000256" key="5">
    <source>
        <dbReference type="ARBA" id="ARBA00023136"/>
    </source>
</evidence>
<dbReference type="Gene3D" id="3.10.590.10">
    <property type="entry name" value="ph1033 like domains"/>
    <property type="match status" value="1"/>
</dbReference>
<feature type="transmembrane region" description="Helical" evidence="7">
    <location>
        <begin position="50"/>
        <end position="68"/>
    </location>
</feature>
<keyword evidence="3 7" id="KW-0812">Transmembrane</keyword>
<feature type="compositionally biased region" description="Polar residues" evidence="6">
    <location>
        <begin position="868"/>
        <end position="886"/>
    </location>
</feature>
<dbReference type="GO" id="GO:0005452">
    <property type="term" value="F:solute:inorganic anion antiporter activity"/>
    <property type="evidence" value="ECO:0007669"/>
    <property type="project" value="InterPro"/>
</dbReference>
<dbReference type="PANTHER" id="PTHR11453">
    <property type="entry name" value="ANION EXCHANGE PROTEIN"/>
    <property type="match status" value="1"/>
</dbReference>
<proteinExistence type="inferred from homology"/>
<dbReference type="GO" id="GO:0006820">
    <property type="term" value="P:monoatomic anion transport"/>
    <property type="evidence" value="ECO:0007669"/>
    <property type="project" value="InterPro"/>
</dbReference>
<evidence type="ECO:0000313" key="9">
    <source>
        <dbReference type="EMBL" id="KAH7513580.1"/>
    </source>
</evidence>
<feature type="region of interest" description="Disordered" evidence="6">
    <location>
        <begin position="429"/>
        <end position="450"/>
    </location>
</feature>
<name>A0A978UFN7_ZIZJJ</name>
<dbReference type="EMBL" id="JAEACU010000012">
    <property type="protein sequence ID" value="KAH7513580.1"/>
    <property type="molecule type" value="Genomic_DNA"/>
</dbReference>
<dbReference type="InterPro" id="IPR011531">
    <property type="entry name" value="HCO3_transpt-like_TM_dom"/>
</dbReference>
<feature type="transmembrane region" description="Helical" evidence="7">
    <location>
        <begin position="149"/>
        <end position="169"/>
    </location>
</feature>
<dbReference type="InterPro" id="IPR003020">
    <property type="entry name" value="HCO3_transpt_euk"/>
</dbReference>
<keyword evidence="5 7" id="KW-0472">Membrane</keyword>
<dbReference type="GO" id="GO:0005886">
    <property type="term" value="C:plasma membrane"/>
    <property type="evidence" value="ECO:0007669"/>
    <property type="project" value="TreeGrafter"/>
</dbReference>
<organism evidence="9 10">
    <name type="scientific">Ziziphus jujuba var. spinosa</name>
    <dbReference type="NCBI Taxonomy" id="714518"/>
    <lineage>
        <taxon>Eukaryota</taxon>
        <taxon>Viridiplantae</taxon>
        <taxon>Streptophyta</taxon>
        <taxon>Embryophyta</taxon>
        <taxon>Tracheophyta</taxon>
        <taxon>Spermatophyta</taxon>
        <taxon>Magnoliopsida</taxon>
        <taxon>eudicotyledons</taxon>
        <taxon>Gunneridae</taxon>
        <taxon>Pentapetalae</taxon>
        <taxon>rosids</taxon>
        <taxon>fabids</taxon>
        <taxon>Rosales</taxon>
        <taxon>Rhamnaceae</taxon>
        <taxon>Paliureae</taxon>
        <taxon>Ziziphus</taxon>
    </lineage>
</organism>
<evidence type="ECO:0000256" key="7">
    <source>
        <dbReference type="SAM" id="Phobius"/>
    </source>
</evidence>
<dbReference type="GO" id="GO:0050801">
    <property type="term" value="P:monoatomic ion homeostasis"/>
    <property type="evidence" value="ECO:0007669"/>
    <property type="project" value="TreeGrafter"/>
</dbReference>